<dbReference type="EMBL" id="ABCS01000030">
    <property type="protein sequence ID" value="EDM78489.1"/>
    <property type="molecule type" value="Genomic_DNA"/>
</dbReference>
<name>A6G6L2_9BACT</name>
<comment type="caution">
    <text evidence="1">The sequence shown here is derived from an EMBL/GenBank/DDBJ whole genome shotgun (WGS) entry which is preliminary data.</text>
</comment>
<dbReference type="SUPFAM" id="SSF101898">
    <property type="entry name" value="NHL repeat"/>
    <property type="match status" value="1"/>
</dbReference>
<evidence type="ECO:0000313" key="1">
    <source>
        <dbReference type="EMBL" id="EDM78489.1"/>
    </source>
</evidence>
<dbReference type="Proteomes" id="UP000005801">
    <property type="component" value="Unassembled WGS sequence"/>
</dbReference>
<reference evidence="1 2" key="1">
    <citation type="submission" date="2007-06" db="EMBL/GenBank/DDBJ databases">
        <authorList>
            <person name="Shimkets L."/>
            <person name="Ferriera S."/>
            <person name="Johnson J."/>
            <person name="Kravitz S."/>
            <person name="Beeson K."/>
            <person name="Sutton G."/>
            <person name="Rogers Y.-H."/>
            <person name="Friedman R."/>
            <person name="Frazier M."/>
            <person name="Venter J.C."/>
        </authorList>
    </citation>
    <scope>NUCLEOTIDE SEQUENCE [LARGE SCALE GENOMIC DNA]</scope>
    <source>
        <strain evidence="1 2">SIR-1</strain>
    </source>
</reference>
<keyword evidence="2" id="KW-1185">Reference proteome</keyword>
<dbReference type="Gene3D" id="2.80.10.50">
    <property type="match status" value="1"/>
</dbReference>
<gene>
    <name evidence="1" type="ORF">PPSIR1_33279</name>
</gene>
<sequence length="326" mass="35294">MVPADLVVTDDSIYAAAWFDERGLIARYSFDGQAQWTQELALDPTSKPEAMAWSADGFLMVLVRSSLFGTEQTLVQYSPDGEVLTTGALDDPSILVTDFLEVDGVILATGRRTIDDLHYGWLGVLDADGSVLETRFTHDREGTFLRLAIDGSGQPVVAGLVEPDPDEIIPHTGWVQALELDGTPRWSMNPFNIAADVAGTPDGVLVQATTSNSVRELMAVDPQGNVQWSRPYSFVSDGTPLGLNVDAVGHPVVTLLAYGDPQEGAPTLHKLDADGSDLWSEEEPGGELYDVPVAQDFVPETRAIVTLTQRGTFGNTGRVLLRLRNR</sequence>
<evidence type="ECO:0000313" key="2">
    <source>
        <dbReference type="Proteomes" id="UP000005801"/>
    </source>
</evidence>
<accession>A6G6L2</accession>
<proteinExistence type="predicted"/>
<organism evidence="1 2">
    <name type="scientific">Plesiocystis pacifica SIR-1</name>
    <dbReference type="NCBI Taxonomy" id="391625"/>
    <lineage>
        <taxon>Bacteria</taxon>
        <taxon>Pseudomonadati</taxon>
        <taxon>Myxococcota</taxon>
        <taxon>Polyangia</taxon>
        <taxon>Nannocystales</taxon>
        <taxon>Nannocystaceae</taxon>
        <taxon>Plesiocystis</taxon>
    </lineage>
</organism>
<dbReference type="AlphaFoldDB" id="A6G6L2"/>
<dbReference type="RefSeq" id="WP_006972361.1">
    <property type="nucleotide sequence ID" value="NZ_ABCS01000030.1"/>
</dbReference>
<protein>
    <submittedName>
        <fullName evidence="1">Uncharacterized protein</fullName>
    </submittedName>
</protein>